<evidence type="ECO:0008006" key="3">
    <source>
        <dbReference type="Google" id="ProtNLM"/>
    </source>
</evidence>
<dbReference type="RefSeq" id="WP_042055266.1">
    <property type="nucleotide sequence ID" value="NZ_BAND01000005.1"/>
</dbReference>
<evidence type="ECO:0000313" key="2">
    <source>
        <dbReference type="Proteomes" id="UP000019760"/>
    </source>
</evidence>
<organism evidence="1 2">
    <name type="scientific">Acidomonas methanolica NBRC 104435</name>
    <dbReference type="NCBI Taxonomy" id="1231351"/>
    <lineage>
        <taxon>Bacteria</taxon>
        <taxon>Pseudomonadati</taxon>
        <taxon>Pseudomonadota</taxon>
        <taxon>Alphaproteobacteria</taxon>
        <taxon>Acetobacterales</taxon>
        <taxon>Acetobacteraceae</taxon>
        <taxon>Acidomonas</taxon>
    </lineage>
</organism>
<dbReference type="AlphaFoldDB" id="A0A023D0J5"/>
<keyword evidence="2" id="KW-1185">Reference proteome</keyword>
<gene>
    <name evidence="1" type="ORF">Amme_005_035</name>
</gene>
<proteinExistence type="predicted"/>
<reference evidence="2" key="1">
    <citation type="journal article" date="2014" name="FEMS Microbiol. Lett.">
        <title>Draft Genomic DNA Sequence of the Facultatively Methylotrophic Bacterium Acidomonas methanolica type strain MB58.</title>
        <authorList>
            <person name="Higashiura N."/>
            <person name="Hadano H."/>
            <person name="Hirakawa H."/>
            <person name="Matsutani M."/>
            <person name="Takabe S."/>
            <person name="Matsushita K."/>
            <person name="Azuma Y."/>
        </authorList>
    </citation>
    <scope>NUCLEOTIDE SEQUENCE [LARGE SCALE GENOMIC DNA]</scope>
    <source>
        <strain evidence="2">MB58</strain>
    </source>
</reference>
<protein>
    <recommendedName>
        <fullName evidence="3">Flagellar protein FlgN</fullName>
    </recommendedName>
</protein>
<evidence type="ECO:0000313" key="1">
    <source>
        <dbReference type="EMBL" id="GAJ27647.1"/>
    </source>
</evidence>
<dbReference type="Proteomes" id="UP000019760">
    <property type="component" value="Unassembled WGS sequence"/>
</dbReference>
<reference evidence="1 2" key="2">
    <citation type="journal article" date="2014" name="FEMS Microbiol. Lett.">
        <title>Draft genomic DNA sequence of the facultatively methylotrophic bacterium Acidomonas methanolica type strain MB58.</title>
        <authorList>
            <person name="Higashiura N."/>
            <person name="Hadano H."/>
            <person name="Hirakawa H."/>
            <person name="Matsutani M."/>
            <person name="Takabe S."/>
            <person name="Matsushita K."/>
            <person name="Azuma Y."/>
        </authorList>
    </citation>
    <scope>NUCLEOTIDE SEQUENCE [LARGE SCALE GENOMIC DNA]</scope>
    <source>
        <strain evidence="1 2">MB58</strain>
    </source>
</reference>
<dbReference type="EMBL" id="BAND01000005">
    <property type="protein sequence ID" value="GAJ27647.1"/>
    <property type="molecule type" value="Genomic_DNA"/>
</dbReference>
<comment type="caution">
    <text evidence="1">The sequence shown here is derived from an EMBL/GenBank/DDBJ whole genome shotgun (WGS) entry which is preliminary data.</text>
</comment>
<sequence>MKQSLAAIEAICTVLTCENTALEKADFAEVAALLPAKREASKRLEDIAANDWEPDIGCKDALARLADLTRRNGMLLRQAIAAQDSFLALLTRPPPPSEKNAYSPTGTYLSLTTTRPVALSIHK</sequence>
<accession>A0A023D0J5</accession>
<name>A0A023D0J5_ACIMT</name>